<dbReference type="GO" id="GO:0042602">
    <property type="term" value="F:riboflavin reductase (NADPH) activity"/>
    <property type="evidence" value="ECO:0007669"/>
    <property type="project" value="TreeGrafter"/>
</dbReference>
<proteinExistence type="predicted"/>
<dbReference type="SUPFAM" id="SSF51735">
    <property type="entry name" value="NAD(P)-binding Rossmann-fold domains"/>
    <property type="match status" value="1"/>
</dbReference>
<gene>
    <name evidence="2" type="ORF">FHS88_004080</name>
</gene>
<dbReference type="Pfam" id="PF13460">
    <property type="entry name" value="NAD_binding_10"/>
    <property type="match status" value="1"/>
</dbReference>
<evidence type="ECO:0000313" key="3">
    <source>
        <dbReference type="Proteomes" id="UP000562254"/>
    </source>
</evidence>
<sequence>MRLLVLGATGSVGRLVVAQGLARGHAITAQTRHSARGAALLPSARVMAADATDATALTPLCAGQDAVIFALGTDRGGPTTLFSDATRALLAAMAEARVERLVAITGVGAGETRGHGGFLYDRIIFPLFTRHRYADKDRQEALIRASGTDWTILRPAPFAATPGAAPMQRVTAIAPTTRLTRVTREEVAAFALDCAEQGLHRQQAVFFGHGSA</sequence>
<evidence type="ECO:0000313" key="2">
    <source>
        <dbReference type="EMBL" id="MBB5691913.1"/>
    </source>
</evidence>
<dbReference type="GO" id="GO:0004074">
    <property type="term" value="F:biliverdin reductase [NAD(P)H] activity"/>
    <property type="evidence" value="ECO:0007669"/>
    <property type="project" value="TreeGrafter"/>
</dbReference>
<dbReference type="AlphaFoldDB" id="A0A840YDB4"/>
<dbReference type="EMBL" id="JACIJE010000026">
    <property type="protein sequence ID" value="MBB5691913.1"/>
    <property type="molecule type" value="Genomic_DNA"/>
</dbReference>
<dbReference type="InterPro" id="IPR016040">
    <property type="entry name" value="NAD(P)-bd_dom"/>
</dbReference>
<dbReference type="Gene3D" id="3.40.50.720">
    <property type="entry name" value="NAD(P)-binding Rossmann-like Domain"/>
    <property type="match status" value="1"/>
</dbReference>
<dbReference type="InterPro" id="IPR051606">
    <property type="entry name" value="Polyketide_Oxido-like"/>
</dbReference>
<organism evidence="2 3">
    <name type="scientific">Neoroseomonas alkaliterrae</name>
    <dbReference type="NCBI Taxonomy" id="1452450"/>
    <lineage>
        <taxon>Bacteria</taxon>
        <taxon>Pseudomonadati</taxon>
        <taxon>Pseudomonadota</taxon>
        <taxon>Alphaproteobacteria</taxon>
        <taxon>Acetobacterales</taxon>
        <taxon>Acetobacteraceae</taxon>
        <taxon>Neoroseomonas</taxon>
    </lineage>
</organism>
<reference evidence="2 3" key="1">
    <citation type="submission" date="2020-08" db="EMBL/GenBank/DDBJ databases">
        <title>Genomic Encyclopedia of Type Strains, Phase IV (KMG-IV): sequencing the most valuable type-strain genomes for metagenomic binning, comparative biology and taxonomic classification.</title>
        <authorList>
            <person name="Goeker M."/>
        </authorList>
    </citation>
    <scope>NUCLEOTIDE SEQUENCE [LARGE SCALE GENOMIC DNA]</scope>
    <source>
        <strain evidence="2 3">DSM 25895</strain>
    </source>
</reference>
<protein>
    <submittedName>
        <fullName evidence="2">Uncharacterized protein YbjT (DUF2867 family)</fullName>
    </submittedName>
</protein>
<dbReference type="PANTHER" id="PTHR43355:SF2">
    <property type="entry name" value="FLAVIN REDUCTASE (NADPH)"/>
    <property type="match status" value="1"/>
</dbReference>
<comment type="caution">
    <text evidence="2">The sequence shown here is derived from an EMBL/GenBank/DDBJ whole genome shotgun (WGS) entry which is preliminary data.</text>
</comment>
<dbReference type="InterPro" id="IPR036291">
    <property type="entry name" value="NAD(P)-bd_dom_sf"/>
</dbReference>
<evidence type="ECO:0000259" key="1">
    <source>
        <dbReference type="Pfam" id="PF13460"/>
    </source>
</evidence>
<dbReference type="Proteomes" id="UP000562254">
    <property type="component" value="Unassembled WGS sequence"/>
</dbReference>
<dbReference type="RefSeq" id="WP_184487278.1">
    <property type="nucleotide sequence ID" value="NZ_JAAEDJ010000210.1"/>
</dbReference>
<dbReference type="PANTHER" id="PTHR43355">
    <property type="entry name" value="FLAVIN REDUCTASE (NADPH)"/>
    <property type="match status" value="1"/>
</dbReference>
<name>A0A840YDB4_9PROT</name>
<feature type="domain" description="NAD(P)-binding" evidence="1">
    <location>
        <begin position="7"/>
        <end position="196"/>
    </location>
</feature>
<accession>A0A840YDB4</accession>
<keyword evidence="3" id="KW-1185">Reference proteome</keyword>